<keyword evidence="1" id="KW-0472">Membrane</keyword>
<accession>A0A918Q542</accession>
<name>A0A918Q542_9BACT</name>
<comment type="caution">
    <text evidence="2">The sequence shown here is derived from an EMBL/GenBank/DDBJ whole genome shotgun (WGS) entry which is preliminary data.</text>
</comment>
<proteinExistence type="predicted"/>
<protein>
    <submittedName>
        <fullName evidence="2">Uncharacterized protein</fullName>
    </submittedName>
</protein>
<evidence type="ECO:0000313" key="3">
    <source>
        <dbReference type="Proteomes" id="UP000619457"/>
    </source>
</evidence>
<dbReference type="Proteomes" id="UP000619457">
    <property type="component" value="Unassembled WGS sequence"/>
</dbReference>
<evidence type="ECO:0000313" key="2">
    <source>
        <dbReference type="EMBL" id="GGZ32413.1"/>
    </source>
</evidence>
<feature type="transmembrane region" description="Helical" evidence="1">
    <location>
        <begin position="31"/>
        <end position="58"/>
    </location>
</feature>
<keyword evidence="1" id="KW-1133">Transmembrane helix</keyword>
<dbReference type="RefSeq" id="WP_189458066.1">
    <property type="nucleotide sequence ID" value="NZ_BMWX01000004.1"/>
</dbReference>
<dbReference type="EMBL" id="BMWX01000004">
    <property type="protein sequence ID" value="GGZ32413.1"/>
    <property type="molecule type" value="Genomic_DNA"/>
</dbReference>
<keyword evidence="1" id="KW-0812">Transmembrane</keyword>
<reference evidence="2" key="2">
    <citation type="submission" date="2020-09" db="EMBL/GenBank/DDBJ databases">
        <authorList>
            <person name="Sun Q."/>
            <person name="Kim S."/>
        </authorList>
    </citation>
    <scope>NUCLEOTIDE SEQUENCE</scope>
    <source>
        <strain evidence="2">KCTC 12368</strain>
    </source>
</reference>
<organism evidence="2 3">
    <name type="scientific">Echinicola pacifica</name>
    <dbReference type="NCBI Taxonomy" id="346377"/>
    <lineage>
        <taxon>Bacteria</taxon>
        <taxon>Pseudomonadati</taxon>
        <taxon>Bacteroidota</taxon>
        <taxon>Cytophagia</taxon>
        <taxon>Cytophagales</taxon>
        <taxon>Cyclobacteriaceae</taxon>
        <taxon>Echinicola</taxon>
    </lineage>
</organism>
<dbReference type="AlphaFoldDB" id="A0A918Q542"/>
<sequence length="200" mass="22749">MQTRSKLIIGIAVGFFLLVNTRDLWTDDLGFYAIIFSIILFLTFIGLTIILVIQLFYAGKERFKKRERNLTASVLVLVLILTVFMPFGIVNFKKFESKDILVAQREGVANCTVTLKLKENNGFTFSNICFGTSMTKGEFTIGGDTIYFQNTRLGRGVEKFYEFGIQENENRIMLFSNNQDTVGLQLKIIGSKLTYKSIND</sequence>
<reference evidence="2" key="1">
    <citation type="journal article" date="2014" name="Int. J. Syst. Evol. Microbiol.">
        <title>Complete genome sequence of Corynebacterium casei LMG S-19264T (=DSM 44701T), isolated from a smear-ripened cheese.</title>
        <authorList>
            <consortium name="US DOE Joint Genome Institute (JGI-PGF)"/>
            <person name="Walter F."/>
            <person name="Albersmeier A."/>
            <person name="Kalinowski J."/>
            <person name="Ruckert C."/>
        </authorList>
    </citation>
    <scope>NUCLEOTIDE SEQUENCE</scope>
    <source>
        <strain evidence="2">KCTC 12368</strain>
    </source>
</reference>
<evidence type="ECO:0000256" key="1">
    <source>
        <dbReference type="SAM" id="Phobius"/>
    </source>
</evidence>
<feature type="transmembrane region" description="Helical" evidence="1">
    <location>
        <begin position="70"/>
        <end position="90"/>
    </location>
</feature>
<gene>
    <name evidence="2" type="ORF">GCM10007049_27360</name>
</gene>
<keyword evidence="3" id="KW-1185">Reference proteome</keyword>